<dbReference type="InterPro" id="IPR027417">
    <property type="entry name" value="P-loop_NTPase"/>
</dbReference>
<dbReference type="InterPro" id="IPR000629">
    <property type="entry name" value="RNA-helicase_DEAD-box_CS"/>
</dbReference>
<dbReference type="GO" id="GO:0003676">
    <property type="term" value="F:nucleic acid binding"/>
    <property type="evidence" value="ECO:0007669"/>
    <property type="project" value="InterPro"/>
</dbReference>
<evidence type="ECO:0000313" key="13">
    <source>
        <dbReference type="EMBL" id="PHO16209.1"/>
    </source>
</evidence>
<dbReference type="EMBL" id="CP032101">
    <property type="protein sequence ID" value="AXX87454.1"/>
    <property type="molecule type" value="Genomic_DNA"/>
</dbReference>
<dbReference type="InterPro" id="IPR014014">
    <property type="entry name" value="RNA_helicase_DEAD_Q_motif"/>
</dbReference>
<dbReference type="InterPro" id="IPR014001">
    <property type="entry name" value="Helicase_ATP-bd"/>
</dbReference>
<reference evidence="14" key="1">
    <citation type="submission" date="2017-09" db="EMBL/GenBank/DDBJ databases">
        <title>Arcobacter canalis sp. nov., a new species isolated from a water canal contaminated with urban sewage.</title>
        <authorList>
            <person name="Perez-Cataluna A."/>
            <person name="Salas-Masso N."/>
            <person name="Figueras M.J."/>
        </authorList>
    </citation>
    <scope>NUCLEOTIDE SEQUENCE [LARGE SCALE GENOMIC DNA]</scope>
    <source>
        <strain evidence="14">CECT 7727</strain>
    </source>
</reference>
<dbReference type="Proteomes" id="UP000264693">
    <property type="component" value="Chromosome"/>
</dbReference>
<evidence type="ECO:0000313" key="12">
    <source>
        <dbReference type="EMBL" id="AXX87454.1"/>
    </source>
</evidence>
<dbReference type="Proteomes" id="UP000224740">
    <property type="component" value="Unassembled WGS sequence"/>
</dbReference>
<feature type="domain" description="DEAD-box RNA helicase Q" evidence="11">
    <location>
        <begin position="1"/>
        <end position="29"/>
    </location>
</feature>
<evidence type="ECO:0000259" key="11">
    <source>
        <dbReference type="PROSITE" id="PS51195"/>
    </source>
</evidence>
<dbReference type="GO" id="GO:0005829">
    <property type="term" value="C:cytosol"/>
    <property type="evidence" value="ECO:0007669"/>
    <property type="project" value="TreeGrafter"/>
</dbReference>
<dbReference type="RefSeq" id="WP_099310229.1">
    <property type="nucleotide sequence ID" value="NZ_CP032101.1"/>
</dbReference>
<dbReference type="Pfam" id="PF00270">
    <property type="entry name" value="DEAD"/>
    <property type="match status" value="1"/>
</dbReference>
<dbReference type="EMBL" id="NXAO01000012">
    <property type="protein sequence ID" value="PHO16209.1"/>
    <property type="molecule type" value="Genomic_DNA"/>
</dbReference>
<name>A0A347TLH6_9BACT</name>
<comment type="similarity">
    <text evidence="5 7">Belongs to the DEAD box helicase family.</text>
</comment>
<feature type="domain" description="Helicase C-terminal" evidence="10">
    <location>
        <begin position="219"/>
        <end position="381"/>
    </location>
</feature>
<keyword evidence="3 7" id="KW-0347">Helicase</keyword>
<dbReference type="InterPro" id="IPR001650">
    <property type="entry name" value="Helicase_C-like"/>
</dbReference>
<evidence type="ECO:0000256" key="4">
    <source>
        <dbReference type="ARBA" id="ARBA00022840"/>
    </source>
</evidence>
<evidence type="ECO:0000256" key="8">
    <source>
        <dbReference type="SAM" id="MobiDB-lite"/>
    </source>
</evidence>
<evidence type="ECO:0000256" key="7">
    <source>
        <dbReference type="RuleBase" id="RU000492"/>
    </source>
</evidence>
<dbReference type="Pfam" id="PF00271">
    <property type="entry name" value="Helicase_C"/>
    <property type="match status" value="1"/>
</dbReference>
<dbReference type="InterPro" id="IPR011545">
    <property type="entry name" value="DEAD/DEAH_box_helicase_dom"/>
</dbReference>
<dbReference type="SMART" id="SM00487">
    <property type="entry name" value="DEXDc"/>
    <property type="match status" value="1"/>
</dbReference>
<keyword evidence="4 7" id="KW-0067">ATP-binding</keyword>
<dbReference type="GO" id="GO:0003724">
    <property type="term" value="F:RNA helicase activity"/>
    <property type="evidence" value="ECO:0007669"/>
    <property type="project" value="InterPro"/>
</dbReference>
<evidence type="ECO:0000256" key="1">
    <source>
        <dbReference type="ARBA" id="ARBA00022741"/>
    </source>
</evidence>
<dbReference type="PANTHER" id="PTHR47959">
    <property type="entry name" value="ATP-DEPENDENT RNA HELICASE RHLE-RELATED"/>
    <property type="match status" value="1"/>
</dbReference>
<protein>
    <submittedName>
        <fullName evidence="12">DEAD-box ATP-dependent RNA helicase</fullName>
    </submittedName>
    <submittedName>
        <fullName evidence="13">DEAD/DEAH box helicase</fullName>
    </submittedName>
</protein>
<gene>
    <name evidence="12" type="ORF">AMRN_1723</name>
    <name evidence="13" type="ORF">CPH92_02585</name>
</gene>
<reference evidence="13" key="2">
    <citation type="submission" date="2017-09" db="EMBL/GenBank/DDBJ databases">
        <authorList>
            <person name="Perez-Cataluna A."/>
            <person name="Figueras M.J."/>
            <person name="Salas-Masso N."/>
        </authorList>
    </citation>
    <scope>NUCLEOTIDE SEQUENCE</scope>
    <source>
        <strain evidence="13">CECT 7727</strain>
    </source>
</reference>
<dbReference type="CDD" id="cd00268">
    <property type="entry name" value="DEADc"/>
    <property type="match status" value="1"/>
</dbReference>
<dbReference type="InterPro" id="IPR044742">
    <property type="entry name" value="DEAD/DEAH_RhlB"/>
</dbReference>
<sequence length="409" mass="46285">MSFKVFTLSQELYKALEKNSYITPTPIQEKVIPLVKKGADVLAQAQTGSGKTASFVIPVLELLKDEITSKKSKIKVLVLTPTRELTLQVAQTFSTMSSFFKHTPLIVPVIGGEKIGEQLLKIQKGCDIVVATSGRLIDIIDKKQIDLSQIEYFILDEADKMLDFGFAEELDIILNVIAKQRQNLMFSATYSPKVLDIALKITTKATNVKIENTKSYVEQITQRAILVNKENKSALLRQLIKQNQFKSVLVFMSSKRAADNIAVKFRKYGLEADSFHGDLTQEERIYTLEEFKNKKINILFSTDIASRGLHIEDIDCVINYDLPRSTQTYIHRIGRTARAGKSGAAISFLDDENLNHFKLIEKRNELDIKKEQIEGFEFKSYGSVKQKGSKPIKGKRKSKKDKLREQGLK</sequence>
<dbReference type="GO" id="GO:0016787">
    <property type="term" value="F:hydrolase activity"/>
    <property type="evidence" value="ECO:0007669"/>
    <property type="project" value="UniProtKB-KW"/>
</dbReference>
<dbReference type="PROSITE" id="PS51195">
    <property type="entry name" value="Q_MOTIF"/>
    <property type="match status" value="1"/>
</dbReference>
<dbReference type="Gene3D" id="3.40.50.300">
    <property type="entry name" value="P-loop containing nucleotide triphosphate hydrolases"/>
    <property type="match status" value="2"/>
</dbReference>
<dbReference type="SMART" id="SM00490">
    <property type="entry name" value="HELICc"/>
    <property type="match status" value="1"/>
</dbReference>
<evidence type="ECO:0000259" key="9">
    <source>
        <dbReference type="PROSITE" id="PS51192"/>
    </source>
</evidence>
<feature type="domain" description="Helicase ATP-binding" evidence="9">
    <location>
        <begin position="32"/>
        <end position="208"/>
    </location>
</feature>
<dbReference type="PANTHER" id="PTHR47959:SF13">
    <property type="entry name" value="ATP-DEPENDENT RNA HELICASE RHLE"/>
    <property type="match status" value="1"/>
</dbReference>
<dbReference type="PROSITE" id="PS51194">
    <property type="entry name" value="HELICASE_CTER"/>
    <property type="match status" value="1"/>
</dbReference>
<feature type="compositionally biased region" description="Basic residues" evidence="8">
    <location>
        <begin position="387"/>
        <end position="401"/>
    </location>
</feature>
<evidence type="ECO:0000259" key="10">
    <source>
        <dbReference type="PROSITE" id="PS51194"/>
    </source>
</evidence>
<evidence type="ECO:0000313" key="15">
    <source>
        <dbReference type="Proteomes" id="UP000264693"/>
    </source>
</evidence>
<evidence type="ECO:0000313" key="14">
    <source>
        <dbReference type="Proteomes" id="UP000224740"/>
    </source>
</evidence>
<keyword evidence="14" id="KW-1185">Reference proteome</keyword>
<dbReference type="SUPFAM" id="SSF52540">
    <property type="entry name" value="P-loop containing nucleoside triphosphate hydrolases"/>
    <property type="match status" value="1"/>
</dbReference>
<accession>A0A347TLH6</accession>
<evidence type="ECO:0000256" key="3">
    <source>
        <dbReference type="ARBA" id="ARBA00022806"/>
    </source>
</evidence>
<evidence type="ECO:0000256" key="5">
    <source>
        <dbReference type="ARBA" id="ARBA00038437"/>
    </source>
</evidence>
<dbReference type="PROSITE" id="PS00039">
    <property type="entry name" value="DEAD_ATP_HELICASE"/>
    <property type="match status" value="1"/>
</dbReference>
<proteinExistence type="inferred from homology"/>
<keyword evidence="1 7" id="KW-0547">Nucleotide-binding</keyword>
<feature type="short sequence motif" description="Q motif" evidence="6">
    <location>
        <begin position="1"/>
        <end position="29"/>
    </location>
</feature>
<evidence type="ECO:0000256" key="2">
    <source>
        <dbReference type="ARBA" id="ARBA00022801"/>
    </source>
</evidence>
<dbReference type="CDD" id="cd18787">
    <property type="entry name" value="SF2_C_DEAD"/>
    <property type="match status" value="1"/>
</dbReference>
<feature type="region of interest" description="Disordered" evidence="8">
    <location>
        <begin position="383"/>
        <end position="409"/>
    </location>
</feature>
<dbReference type="PROSITE" id="PS51192">
    <property type="entry name" value="HELICASE_ATP_BIND_1"/>
    <property type="match status" value="1"/>
</dbReference>
<dbReference type="InterPro" id="IPR050079">
    <property type="entry name" value="DEAD_box_RNA_helicase"/>
</dbReference>
<keyword evidence="2 7" id="KW-0378">Hydrolase</keyword>
<organism evidence="12 15">
    <name type="scientific">Malaciobacter marinus</name>
    <dbReference type="NCBI Taxonomy" id="505249"/>
    <lineage>
        <taxon>Bacteria</taxon>
        <taxon>Pseudomonadati</taxon>
        <taxon>Campylobacterota</taxon>
        <taxon>Epsilonproteobacteria</taxon>
        <taxon>Campylobacterales</taxon>
        <taxon>Arcobacteraceae</taxon>
        <taxon>Malaciobacter</taxon>
    </lineage>
</organism>
<dbReference type="GO" id="GO:0005524">
    <property type="term" value="F:ATP binding"/>
    <property type="evidence" value="ECO:0007669"/>
    <property type="project" value="UniProtKB-KW"/>
</dbReference>
<dbReference type="AlphaFoldDB" id="A0A347TLH6"/>
<reference evidence="12 15" key="3">
    <citation type="submission" date="2018-08" db="EMBL/GenBank/DDBJ databases">
        <title>Complete genome of the Arcobacter marinus type strain JCM 15502.</title>
        <authorList>
            <person name="Miller W.G."/>
            <person name="Yee E."/>
            <person name="Huynh S."/>
            <person name="Parker C.T."/>
        </authorList>
    </citation>
    <scope>NUCLEOTIDE SEQUENCE [LARGE SCALE GENOMIC DNA]</scope>
    <source>
        <strain evidence="12 15">JCM 15502</strain>
    </source>
</reference>
<dbReference type="KEGG" id="amar:AMRN_1723"/>
<evidence type="ECO:0000256" key="6">
    <source>
        <dbReference type="PROSITE-ProRule" id="PRU00552"/>
    </source>
</evidence>